<reference evidence="12 13" key="1">
    <citation type="journal article" date="2012" name="BMC Genomics">
        <title>Comparative genomics of the white-rot fungi, Phanerochaete carnosa and P. chrysosporium, to elucidate the genetic basis of the distinct wood types they colonize.</title>
        <authorList>
            <person name="Suzuki H."/>
            <person name="MacDonald J."/>
            <person name="Syed K."/>
            <person name="Salamov A."/>
            <person name="Hori C."/>
            <person name="Aerts A."/>
            <person name="Henrissat B."/>
            <person name="Wiebenga A."/>
            <person name="vanKuyk P.A."/>
            <person name="Barry K."/>
            <person name="Lindquist E."/>
            <person name="LaButti K."/>
            <person name="Lapidus A."/>
            <person name="Lucas S."/>
            <person name="Coutinho P."/>
            <person name="Gong Y."/>
            <person name="Samejima M."/>
            <person name="Mahadevan R."/>
            <person name="Abou-Zaid M."/>
            <person name="de Vries R.P."/>
            <person name="Igarashi K."/>
            <person name="Yadav J.S."/>
            <person name="Grigoriev I.V."/>
            <person name="Master E.R."/>
        </authorList>
    </citation>
    <scope>NUCLEOTIDE SEQUENCE [LARGE SCALE GENOMIC DNA]</scope>
    <source>
        <strain evidence="12 13">HHB-10118-sp</strain>
    </source>
</reference>
<dbReference type="Pfam" id="PF22191">
    <property type="entry name" value="IBR_1"/>
    <property type="match status" value="1"/>
</dbReference>
<keyword evidence="1" id="KW-0808">Transferase</keyword>
<evidence type="ECO:0000259" key="11">
    <source>
        <dbReference type="PROSITE" id="PS51873"/>
    </source>
</evidence>
<evidence type="ECO:0000256" key="9">
    <source>
        <dbReference type="SAM" id="MobiDB-lite"/>
    </source>
</evidence>
<evidence type="ECO:0000313" key="12">
    <source>
        <dbReference type="EMBL" id="EKM59293.1"/>
    </source>
</evidence>
<dbReference type="Gene3D" id="1.20.120.1750">
    <property type="match status" value="1"/>
</dbReference>
<evidence type="ECO:0000259" key="10">
    <source>
        <dbReference type="PROSITE" id="PS50089"/>
    </source>
</evidence>
<organism evidence="12 13">
    <name type="scientific">Phanerochaete carnosa (strain HHB-10118-sp)</name>
    <name type="common">White-rot fungus</name>
    <name type="synonym">Peniophora carnosa</name>
    <dbReference type="NCBI Taxonomy" id="650164"/>
    <lineage>
        <taxon>Eukaryota</taxon>
        <taxon>Fungi</taxon>
        <taxon>Dikarya</taxon>
        <taxon>Basidiomycota</taxon>
        <taxon>Agaricomycotina</taxon>
        <taxon>Agaricomycetes</taxon>
        <taxon>Polyporales</taxon>
        <taxon>Phanerochaetaceae</taxon>
        <taxon>Phanerochaete</taxon>
    </lineage>
</organism>
<keyword evidence="13" id="KW-1185">Reference proteome</keyword>
<sequence>HLDVEEIHATPIFSQNLQLKWSDYEQPGVEQFTNLLDRLQQSMERSAALIITRPPEIVSVLKITTEEVRSIFVTFDSHPRKKHPDGAAFIFHPSLGAAAVYLNDLLQFDAHILSDPNLQWQAQLLAHCSAHMFTARETPTSPLELREVLLEASLEVLKLKAEISDLTSRMRALDSDNRHLAEENTDLEAKVEDLQEENRRLVRKAAFSTADSTPASIARLSPASGSWPGSPSLRSPSSSQKPIHSSQKDPNSKGKLVFKTIEEYDEDDAIFATRIELEWRSQVDDKASLDLALRQQQQFEDEDRLLRAQFEELRQSAPATFQCGICLEEQVESTVCQVDPCGHKFCRDCILSYLRSKLGEHRFPILCPICATDRGSGEPGIGLNEEEYAVFTELELASFSVLLHCRRCQQTIFVDKEEYNEQSLIVCPLRGCNYIWCKACSRAIEIGGPPHSCDGSSELNHLMTQQGWKICPGCSTPILKVDGCNHMTCIAPGCNTHFCYLCGDIIVQSVRRQDIKTALTRHYNSCTLIEVPLERTPLR</sequence>
<keyword evidence="5" id="KW-0833">Ubl conjugation pathway</keyword>
<dbReference type="InterPro" id="IPR044066">
    <property type="entry name" value="TRIAD_supradom"/>
</dbReference>
<feature type="domain" description="RING-type" evidence="11">
    <location>
        <begin position="319"/>
        <end position="523"/>
    </location>
</feature>
<dbReference type="InterPro" id="IPR001841">
    <property type="entry name" value="Znf_RING"/>
</dbReference>
<dbReference type="SUPFAM" id="SSF57850">
    <property type="entry name" value="RING/U-box"/>
    <property type="match status" value="2"/>
</dbReference>
<feature type="coiled-coil region" evidence="8">
    <location>
        <begin position="149"/>
        <end position="211"/>
    </location>
</feature>
<evidence type="ECO:0000256" key="6">
    <source>
        <dbReference type="ARBA" id="ARBA00022833"/>
    </source>
</evidence>
<protein>
    <recommendedName>
        <fullName evidence="14">RING-type domain-containing protein</fullName>
    </recommendedName>
</protein>
<dbReference type="RefSeq" id="XP_007391857.1">
    <property type="nucleotide sequence ID" value="XM_007391795.1"/>
</dbReference>
<feature type="compositionally biased region" description="Low complexity" evidence="9">
    <location>
        <begin position="221"/>
        <end position="245"/>
    </location>
</feature>
<dbReference type="KEGG" id="pco:PHACADRAFT_86563"/>
<evidence type="ECO:0000256" key="3">
    <source>
        <dbReference type="ARBA" id="ARBA00022737"/>
    </source>
</evidence>
<dbReference type="Proteomes" id="UP000008370">
    <property type="component" value="Unassembled WGS sequence"/>
</dbReference>
<keyword evidence="8" id="KW-0175">Coiled coil</keyword>
<dbReference type="GO" id="GO:0016567">
    <property type="term" value="P:protein ubiquitination"/>
    <property type="evidence" value="ECO:0007669"/>
    <property type="project" value="InterPro"/>
</dbReference>
<dbReference type="InterPro" id="IPR031127">
    <property type="entry name" value="E3_UB_ligase_RBR"/>
</dbReference>
<dbReference type="InParanoid" id="K5W5W5"/>
<dbReference type="CDD" id="cd16449">
    <property type="entry name" value="RING-HC"/>
    <property type="match status" value="1"/>
</dbReference>
<dbReference type="EMBL" id="JH930469">
    <property type="protein sequence ID" value="EKM59293.1"/>
    <property type="molecule type" value="Genomic_DNA"/>
</dbReference>
<dbReference type="STRING" id="650164.K5W5W5"/>
<gene>
    <name evidence="12" type="ORF">PHACADRAFT_86563</name>
</gene>
<dbReference type="SMART" id="SM00184">
    <property type="entry name" value="RING"/>
    <property type="match status" value="2"/>
</dbReference>
<proteinExistence type="predicted"/>
<dbReference type="PROSITE" id="PS00518">
    <property type="entry name" value="ZF_RING_1"/>
    <property type="match status" value="1"/>
</dbReference>
<dbReference type="PANTHER" id="PTHR11685">
    <property type="entry name" value="RBR FAMILY RING FINGER AND IBR DOMAIN-CONTAINING"/>
    <property type="match status" value="1"/>
</dbReference>
<dbReference type="HOGENOM" id="CLU_011917_1_0_1"/>
<dbReference type="PROSITE" id="PS51873">
    <property type="entry name" value="TRIAD"/>
    <property type="match status" value="1"/>
</dbReference>
<evidence type="ECO:0000256" key="8">
    <source>
        <dbReference type="SAM" id="Coils"/>
    </source>
</evidence>
<dbReference type="Gene3D" id="3.30.40.10">
    <property type="entry name" value="Zinc/RING finger domain, C3HC4 (zinc finger)"/>
    <property type="match status" value="1"/>
</dbReference>
<dbReference type="PROSITE" id="PS50089">
    <property type="entry name" value="ZF_RING_2"/>
    <property type="match status" value="1"/>
</dbReference>
<evidence type="ECO:0008006" key="14">
    <source>
        <dbReference type="Google" id="ProtNLM"/>
    </source>
</evidence>
<feature type="non-terminal residue" evidence="12">
    <location>
        <position position="539"/>
    </location>
</feature>
<dbReference type="GeneID" id="18920550"/>
<keyword evidence="4 7" id="KW-0863">Zinc-finger</keyword>
<feature type="domain" description="RING-type" evidence="10">
    <location>
        <begin position="323"/>
        <end position="370"/>
    </location>
</feature>
<dbReference type="GO" id="GO:0008270">
    <property type="term" value="F:zinc ion binding"/>
    <property type="evidence" value="ECO:0007669"/>
    <property type="project" value="UniProtKB-KW"/>
</dbReference>
<evidence type="ECO:0000256" key="1">
    <source>
        <dbReference type="ARBA" id="ARBA00022679"/>
    </source>
</evidence>
<dbReference type="CDD" id="cd22584">
    <property type="entry name" value="Rcat_RBR_unk"/>
    <property type="match status" value="1"/>
</dbReference>
<dbReference type="OrthoDB" id="1431934at2759"/>
<evidence type="ECO:0000313" key="13">
    <source>
        <dbReference type="Proteomes" id="UP000008370"/>
    </source>
</evidence>
<name>K5W5W5_PHACS</name>
<dbReference type="Pfam" id="PF13639">
    <property type="entry name" value="zf-RING_2"/>
    <property type="match status" value="1"/>
</dbReference>
<keyword evidence="2" id="KW-0479">Metal-binding</keyword>
<dbReference type="InterPro" id="IPR013083">
    <property type="entry name" value="Znf_RING/FYVE/PHD"/>
</dbReference>
<dbReference type="GO" id="GO:0004842">
    <property type="term" value="F:ubiquitin-protein transferase activity"/>
    <property type="evidence" value="ECO:0007669"/>
    <property type="project" value="InterPro"/>
</dbReference>
<evidence type="ECO:0000256" key="7">
    <source>
        <dbReference type="PROSITE-ProRule" id="PRU00175"/>
    </source>
</evidence>
<evidence type="ECO:0000256" key="5">
    <source>
        <dbReference type="ARBA" id="ARBA00022786"/>
    </source>
</evidence>
<accession>K5W5W5</accession>
<evidence type="ECO:0000256" key="2">
    <source>
        <dbReference type="ARBA" id="ARBA00022723"/>
    </source>
</evidence>
<keyword evidence="6" id="KW-0862">Zinc</keyword>
<dbReference type="InterPro" id="IPR017907">
    <property type="entry name" value="Znf_RING_CS"/>
</dbReference>
<evidence type="ECO:0000256" key="4">
    <source>
        <dbReference type="ARBA" id="ARBA00022771"/>
    </source>
</evidence>
<feature type="region of interest" description="Disordered" evidence="9">
    <location>
        <begin position="213"/>
        <end position="254"/>
    </location>
</feature>
<dbReference type="AlphaFoldDB" id="K5W5W5"/>
<keyword evidence="3" id="KW-0677">Repeat</keyword>